<evidence type="ECO:0000259" key="6">
    <source>
        <dbReference type="PROSITE" id="PS50135"/>
    </source>
</evidence>
<dbReference type="Pfam" id="PF07910">
    <property type="entry name" value="Peptidase_C78"/>
    <property type="match status" value="1"/>
</dbReference>
<feature type="domain" description="ZZ-type" evidence="6">
    <location>
        <begin position="454"/>
        <end position="512"/>
    </location>
</feature>
<keyword evidence="8" id="KW-1185">Reference proteome</keyword>
<dbReference type="SMART" id="SM00291">
    <property type="entry name" value="ZnF_ZZ"/>
    <property type="match status" value="1"/>
</dbReference>
<dbReference type="Proteomes" id="UP000265515">
    <property type="component" value="Unassembled WGS sequence"/>
</dbReference>
<comment type="caution">
    <text evidence="7">The sequence shown here is derived from an EMBL/GenBank/DDBJ whole genome shotgun (WGS) entry which is preliminary data.</text>
</comment>
<dbReference type="OrthoDB" id="288987at2759"/>
<dbReference type="Pfam" id="PF00569">
    <property type="entry name" value="ZZ"/>
    <property type="match status" value="1"/>
</dbReference>
<keyword evidence="2 5" id="KW-0863">Zinc-finger</keyword>
<organism evidence="7 8">
    <name type="scientific">Chara braunii</name>
    <name type="common">Braun's stonewort</name>
    <dbReference type="NCBI Taxonomy" id="69332"/>
    <lineage>
        <taxon>Eukaryota</taxon>
        <taxon>Viridiplantae</taxon>
        <taxon>Streptophyta</taxon>
        <taxon>Charophyceae</taxon>
        <taxon>Charales</taxon>
        <taxon>Characeae</taxon>
        <taxon>Chara</taxon>
    </lineage>
</organism>
<dbReference type="Gene3D" id="3.90.70.130">
    <property type="match status" value="1"/>
</dbReference>
<evidence type="ECO:0000256" key="4">
    <source>
        <dbReference type="ARBA" id="ARBA00022833"/>
    </source>
</evidence>
<proteinExistence type="predicted"/>
<dbReference type="PROSITE" id="PS01357">
    <property type="entry name" value="ZF_ZZ_1"/>
    <property type="match status" value="1"/>
</dbReference>
<gene>
    <name evidence="7" type="ORF">CBR_g29958</name>
</gene>
<evidence type="ECO:0000256" key="3">
    <source>
        <dbReference type="ARBA" id="ARBA00022801"/>
    </source>
</evidence>
<dbReference type="PROSITE" id="PS51257">
    <property type="entry name" value="PROKAR_LIPOPROTEIN"/>
    <property type="match status" value="1"/>
</dbReference>
<name>A0A388LBY1_CHABU</name>
<keyword evidence="1" id="KW-0479">Metal-binding</keyword>
<dbReference type="InterPro" id="IPR000433">
    <property type="entry name" value="Znf_ZZ"/>
</dbReference>
<keyword evidence="3" id="KW-0378">Hydrolase</keyword>
<evidence type="ECO:0000256" key="5">
    <source>
        <dbReference type="PROSITE-ProRule" id="PRU00228"/>
    </source>
</evidence>
<dbReference type="PANTHER" id="PTHR48153">
    <property type="entry name" value="UFM1-SPECIFIC PROTEASE 2"/>
    <property type="match status" value="1"/>
</dbReference>
<dbReference type="PROSITE" id="PS50135">
    <property type="entry name" value="ZF_ZZ_2"/>
    <property type="match status" value="1"/>
</dbReference>
<dbReference type="STRING" id="69332.A0A388LBY1"/>
<dbReference type="InterPro" id="IPR043145">
    <property type="entry name" value="Znf_ZZ_sf"/>
</dbReference>
<evidence type="ECO:0000256" key="2">
    <source>
        <dbReference type="ARBA" id="ARBA00022771"/>
    </source>
</evidence>
<keyword evidence="4" id="KW-0862">Zinc</keyword>
<evidence type="ECO:0000313" key="8">
    <source>
        <dbReference type="Proteomes" id="UP000265515"/>
    </source>
</evidence>
<dbReference type="Gene3D" id="3.30.60.90">
    <property type="match status" value="1"/>
</dbReference>
<dbReference type="Gramene" id="GBG79692">
    <property type="protein sequence ID" value="GBG79692"/>
    <property type="gene ID" value="CBR_g29958"/>
</dbReference>
<dbReference type="EMBL" id="BFEA01000325">
    <property type="protein sequence ID" value="GBG79692.1"/>
    <property type="molecule type" value="Genomic_DNA"/>
</dbReference>
<sequence length="667" mass="75051">MVSALRWQQNTEVLFGGSSTIACSSALFAVKRSPRPVYAIGGENKTSLKCNSMIACSCCFALRDSLAMATTKVDSRRGGERQAAGFEDASMGMGRWDDGASHRAEVIWWKEPAGPQRSHSGKYFCNLGCGQSVPINEQASHELAHSLQDPRSMVGVTRSPEVVQTKQLVRADSGRDRLVSKAVGKAGEKEENSEINLLTRNQIIGEFNPMLKEGLMPLLRQAVEEEINQEEHSIFQVALAGHVDHYESKKKDDLGWGCGWRNIQMLCSHLIRMREDAKRVLFGGVGFVPSIKDLQQWLERAWRSGFDMMGAEQLGWKVHGTNKWIGTTECAALLRSFGLRARIVDFKYTGNGSPTAGAYASPTAGAATQEQELHCVELRPRRKTGGREREWNINLLNDLRPSAKHRRWGSWKEMFLVHKDAEQPWDNDGFDAFELARALSMSLSEHAQTTPAVHTGVYCDGCAMNPLKGPRFKSMKQKNFDLCLGCWEKVDEVRDRKLGCSRDYMRIERPEVKQRETTAAISSPRVKSTAQNREKVSQLSQASSQVLNGWDLVSGDDPIHMALVEWVWQYFTEGKDGSGKGTTIIDSKRKPGHVHDWLPASRILLTNKPSDELSSCLRHRRGWQRLVKRPVQSLRKAEYQVCYVEPGIASREEWEQLKELDSILQLY</sequence>
<dbReference type="GO" id="GO:0019783">
    <property type="term" value="F:ubiquitin-like protein peptidase activity"/>
    <property type="evidence" value="ECO:0007669"/>
    <property type="project" value="TreeGrafter"/>
</dbReference>
<dbReference type="SUPFAM" id="SSF57850">
    <property type="entry name" value="RING/U-box"/>
    <property type="match status" value="1"/>
</dbReference>
<dbReference type="AlphaFoldDB" id="A0A388LBY1"/>
<dbReference type="GO" id="GO:0008270">
    <property type="term" value="F:zinc ion binding"/>
    <property type="evidence" value="ECO:0007669"/>
    <property type="project" value="UniProtKB-KW"/>
</dbReference>
<evidence type="ECO:0000313" key="7">
    <source>
        <dbReference type="EMBL" id="GBG79692.1"/>
    </source>
</evidence>
<evidence type="ECO:0000256" key="1">
    <source>
        <dbReference type="ARBA" id="ARBA00022723"/>
    </source>
</evidence>
<reference evidence="7 8" key="1">
    <citation type="journal article" date="2018" name="Cell">
        <title>The Chara Genome: Secondary Complexity and Implications for Plant Terrestrialization.</title>
        <authorList>
            <person name="Nishiyama T."/>
            <person name="Sakayama H."/>
            <person name="Vries J.D."/>
            <person name="Buschmann H."/>
            <person name="Saint-Marcoux D."/>
            <person name="Ullrich K.K."/>
            <person name="Haas F.B."/>
            <person name="Vanderstraeten L."/>
            <person name="Becker D."/>
            <person name="Lang D."/>
            <person name="Vosolsobe S."/>
            <person name="Rombauts S."/>
            <person name="Wilhelmsson P.K.I."/>
            <person name="Janitza P."/>
            <person name="Kern R."/>
            <person name="Heyl A."/>
            <person name="Rumpler F."/>
            <person name="Villalobos L.I.A.C."/>
            <person name="Clay J.M."/>
            <person name="Skokan R."/>
            <person name="Toyoda A."/>
            <person name="Suzuki Y."/>
            <person name="Kagoshima H."/>
            <person name="Schijlen E."/>
            <person name="Tajeshwar N."/>
            <person name="Catarino B."/>
            <person name="Hetherington A.J."/>
            <person name="Saltykova A."/>
            <person name="Bonnot C."/>
            <person name="Breuninger H."/>
            <person name="Symeonidi A."/>
            <person name="Radhakrishnan G.V."/>
            <person name="Van Nieuwerburgh F."/>
            <person name="Deforce D."/>
            <person name="Chang C."/>
            <person name="Karol K.G."/>
            <person name="Hedrich R."/>
            <person name="Ulvskov P."/>
            <person name="Glockner G."/>
            <person name="Delwiche C.F."/>
            <person name="Petrasek J."/>
            <person name="Van de Peer Y."/>
            <person name="Friml J."/>
            <person name="Beilby M."/>
            <person name="Dolan L."/>
            <person name="Kohara Y."/>
            <person name="Sugano S."/>
            <person name="Fujiyama A."/>
            <person name="Delaux P.-M."/>
            <person name="Quint M."/>
            <person name="TheiBen G."/>
            <person name="Hagemann M."/>
            <person name="Harholt J."/>
            <person name="Dunand C."/>
            <person name="Zachgo S."/>
            <person name="Langdale J."/>
            <person name="Maumus F."/>
            <person name="Straeten D.V.D."/>
            <person name="Gould S.B."/>
            <person name="Rensing S.A."/>
        </authorList>
    </citation>
    <scope>NUCLEOTIDE SEQUENCE [LARGE SCALE GENOMIC DNA]</scope>
    <source>
        <strain evidence="7 8">S276</strain>
    </source>
</reference>
<dbReference type="PANTHER" id="PTHR48153:SF4">
    <property type="entry name" value="UBIQUITIN CARBOXYL-TERMINAL HYDROLASE MUG105"/>
    <property type="match status" value="1"/>
</dbReference>
<dbReference type="InterPro" id="IPR012462">
    <property type="entry name" value="UFSP1/2_DUB_cat"/>
</dbReference>
<protein>
    <recommendedName>
        <fullName evidence="6">ZZ-type domain-containing protein</fullName>
    </recommendedName>
</protein>
<accession>A0A388LBY1</accession>